<comment type="caution">
    <text evidence="4">The sequence shown here is derived from an EMBL/GenBank/DDBJ whole genome shotgun (WGS) entry which is preliminary data.</text>
</comment>
<reference evidence="4" key="1">
    <citation type="journal article" date="2014" name="Int. J. Syst. Evol. Microbiol.">
        <title>Complete genome sequence of Corynebacterium casei LMG S-19264T (=DSM 44701T), isolated from a smear-ripened cheese.</title>
        <authorList>
            <consortium name="US DOE Joint Genome Institute (JGI-PGF)"/>
            <person name="Walter F."/>
            <person name="Albersmeier A."/>
            <person name="Kalinowski J."/>
            <person name="Ruckert C."/>
        </authorList>
    </citation>
    <scope>NUCLEOTIDE SEQUENCE</scope>
    <source>
        <strain evidence="4">CGMCC 4.7278</strain>
    </source>
</reference>
<dbReference type="SMART" id="SM00530">
    <property type="entry name" value="HTH_XRE"/>
    <property type="match status" value="2"/>
</dbReference>
<dbReference type="GO" id="GO:0003700">
    <property type="term" value="F:DNA-binding transcription factor activity"/>
    <property type="evidence" value="ECO:0007669"/>
    <property type="project" value="TreeGrafter"/>
</dbReference>
<dbReference type="GO" id="GO:0003677">
    <property type="term" value="F:DNA binding"/>
    <property type="evidence" value="ECO:0007669"/>
    <property type="project" value="UniProtKB-KW"/>
</dbReference>
<dbReference type="RefSeq" id="WP_188831164.1">
    <property type="nucleotide sequence ID" value="NZ_BMMW01000007.1"/>
</dbReference>
<organism evidence="4 5">
    <name type="scientific">Nocardia camponoti</name>
    <dbReference type="NCBI Taxonomy" id="1616106"/>
    <lineage>
        <taxon>Bacteria</taxon>
        <taxon>Bacillati</taxon>
        <taxon>Actinomycetota</taxon>
        <taxon>Actinomycetes</taxon>
        <taxon>Mycobacteriales</taxon>
        <taxon>Nocardiaceae</taxon>
        <taxon>Nocardia</taxon>
    </lineage>
</organism>
<dbReference type="EMBL" id="BMMW01000007">
    <property type="protein sequence ID" value="GGK68676.1"/>
    <property type="molecule type" value="Genomic_DNA"/>
</dbReference>
<keyword evidence="5" id="KW-1185">Reference proteome</keyword>
<dbReference type="GO" id="GO:0005829">
    <property type="term" value="C:cytosol"/>
    <property type="evidence" value="ECO:0007669"/>
    <property type="project" value="TreeGrafter"/>
</dbReference>
<dbReference type="PROSITE" id="PS50943">
    <property type="entry name" value="HTH_CROC1"/>
    <property type="match status" value="2"/>
</dbReference>
<gene>
    <name evidence="4" type="ORF">GCM10011591_45990</name>
</gene>
<evidence type="ECO:0000256" key="1">
    <source>
        <dbReference type="ARBA" id="ARBA00023125"/>
    </source>
</evidence>
<dbReference type="Pfam" id="PF01381">
    <property type="entry name" value="HTH_3"/>
    <property type="match status" value="1"/>
</dbReference>
<reference evidence="4" key="2">
    <citation type="submission" date="2020-09" db="EMBL/GenBank/DDBJ databases">
        <authorList>
            <person name="Sun Q."/>
            <person name="Zhou Y."/>
        </authorList>
    </citation>
    <scope>NUCLEOTIDE SEQUENCE</scope>
    <source>
        <strain evidence="4">CGMCC 4.7278</strain>
    </source>
</reference>
<dbReference type="InterPro" id="IPR001387">
    <property type="entry name" value="Cro/C1-type_HTH"/>
</dbReference>
<keyword evidence="1" id="KW-0238">DNA-binding</keyword>
<proteinExistence type="predicted"/>
<feature type="compositionally biased region" description="Basic and acidic residues" evidence="2">
    <location>
        <begin position="10"/>
        <end position="21"/>
    </location>
</feature>
<evidence type="ECO:0000256" key="2">
    <source>
        <dbReference type="SAM" id="MobiDB-lite"/>
    </source>
</evidence>
<dbReference type="Proteomes" id="UP000612956">
    <property type="component" value="Unassembled WGS sequence"/>
</dbReference>
<evidence type="ECO:0000313" key="5">
    <source>
        <dbReference type="Proteomes" id="UP000612956"/>
    </source>
</evidence>
<protein>
    <recommendedName>
        <fullName evidence="3">HTH cro/C1-type domain-containing protein</fullName>
    </recommendedName>
</protein>
<evidence type="ECO:0000313" key="4">
    <source>
        <dbReference type="EMBL" id="GGK68676.1"/>
    </source>
</evidence>
<accession>A0A917QUS4</accession>
<dbReference type="PANTHER" id="PTHR46797">
    <property type="entry name" value="HTH-TYPE TRANSCRIPTIONAL REGULATOR"/>
    <property type="match status" value="1"/>
</dbReference>
<dbReference type="AlphaFoldDB" id="A0A917QUS4"/>
<sequence length="153" mass="16827">MTRRVTRGFDPARLRRAREENPNPALRTRAEVARLADIGGATLQHWENGTKSPQVDKLAQVCRALGVSIEDVVDIPDDEMRLGDWRVRRGLLLPEVARRAELSISHVARLEAGQVVSLPVATAERLAAALEIAVPEVQAAYERGRARNPGEPA</sequence>
<dbReference type="SUPFAM" id="SSF47413">
    <property type="entry name" value="lambda repressor-like DNA-binding domains"/>
    <property type="match status" value="2"/>
</dbReference>
<dbReference type="Pfam" id="PF13560">
    <property type="entry name" value="HTH_31"/>
    <property type="match status" value="1"/>
</dbReference>
<feature type="domain" description="HTH cro/C1-type" evidence="3">
    <location>
        <begin position="28"/>
        <end position="72"/>
    </location>
</feature>
<feature type="domain" description="HTH cro/C1-type" evidence="3">
    <location>
        <begin position="85"/>
        <end position="137"/>
    </location>
</feature>
<name>A0A917QUS4_9NOCA</name>
<dbReference type="CDD" id="cd00093">
    <property type="entry name" value="HTH_XRE"/>
    <property type="match status" value="2"/>
</dbReference>
<dbReference type="PANTHER" id="PTHR46797:SF1">
    <property type="entry name" value="METHYLPHOSPHONATE SYNTHASE"/>
    <property type="match status" value="1"/>
</dbReference>
<dbReference type="InterPro" id="IPR050807">
    <property type="entry name" value="TransReg_Diox_bact_type"/>
</dbReference>
<feature type="region of interest" description="Disordered" evidence="2">
    <location>
        <begin position="1"/>
        <end position="23"/>
    </location>
</feature>
<dbReference type="InterPro" id="IPR010982">
    <property type="entry name" value="Lambda_DNA-bd_dom_sf"/>
</dbReference>
<evidence type="ECO:0000259" key="3">
    <source>
        <dbReference type="PROSITE" id="PS50943"/>
    </source>
</evidence>
<dbReference type="Gene3D" id="1.10.260.40">
    <property type="entry name" value="lambda repressor-like DNA-binding domains"/>
    <property type="match status" value="2"/>
</dbReference>